<dbReference type="Pfam" id="PF00144">
    <property type="entry name" value="Beta-lactamase"/>
    <property type="match status" value="1"/>
</dbReference>
<dbReference type="PANTHER" id="PTHR46825:SF9">
    <property type="entry name" value="BETA-LACTAMASE-RELATED DOMAIN-CONTAINING PROTEIN"/>
    <property type="match status" value="1"/>
</dbReference>
<dbReference type="InterPro" id="IPR012338">
    <property type="entry name" value="Beta-lactam/transpept-like"/>
</dbReference>
<dbReference type="Gene3D" id="3.40.710.10">
    <property type="entry name" value="DD-peptidase/beta-lactamase superfamily"/>
    <property type="match status" value="1"/>
</dbReference>
<feature type="domain" description="Beta-lactamase-related" evidence="1">
    <location>
        <begin position="17"/>
        <end position="339"/>
    </location>
</feature>
<reference evidence="2" key="1">
    <citation type="submission" date="2020-05" db="EMBL/GenBank/DDBJ databases">
        <authorList>
            <person name="Chiriac C."/>
            <person name="Salcher M."/>
            <person name="Ghai R."/>
            <person name="Kavagutti S V."/>
        </authorList>
    </citation>
    <scope>NUCLEOTIDE SEQUENCE</scope>
</reference>
<dbReference type="PANTHER" id="PTHR46825">
    <property type="entry name" value="D-ALANYL-D-ALANINE-CARBOXYPEPTIDASE/ENDOPEPTIDASE AMPH"/>
    <property type="match status" value="1"/>
</dbReference>
<dbReference type="InterPro" id="IPR001466">
    <property type="entry name" value="Beta-lactam-related"/>
</dbReference>
<accession>A0A6J6IDX0</accession>
<sequence>MAEIDRESLLATHPLIDEIAQQCANKMHLPGMQWGVVLDGELVLVGSVGAITDRSTRYRIASMTKSFTAAAVLSLRDEGVLALDVPVGLYAPELADVVGPDSSPPITLRHLLSMSSGLATDDAWADRHLDATADEMNRIYADGPEFAFATGTNFEYSNLGFALIGRVVERVTGRKVRDHIDKRFLGPLSMSATTWDQPHHAPWAEPLRLVDDKHIADGAPLLGDGEISPMGGLWSTVADVARWMCWLDEANAGRDSLTGQLSIASRRDMQSVHTFIGDSELDGQSAPGGYGFGLLLRDDPLLGMTVSHSGGLPGYGSNMRWLYGRGLGVVGLSNVTYAPMGVFTQRVLKLFHSADLIHQPITPLTPLLQQRVTQLIELLNEWNDDQARSLFADNVELDTSFMIRQMAAERIVAECGRLQVEEIQAQSRTSATVILRGATGQQRIKIELSPKHGGLVQWYGTSA</sequence>
<dbReference type="InterPro" id="IPR050491">
    <property type="entry name" value="AmpC-like"/>
</dbReference>
<dbReference type="SUPFAM" id="SSF56601">
    <property type="entry name" value="beta-lactamase/transpeptidase-like"/>
    <property type="match status" value="1"/>
</dbReference>
<dbReference type="EMBL" id="CAEZVL010000010">
    <property type="protein sequence ID" value="CAB4622803.1"/>
    <property type="molecule type" value="Genomic_DNA"/>
</dbReference>
<gene>
    <name evidence="2" type="ORF">UFOPK1960_00146</name>
</gene>
<evidence type="ECO:0000313" key="2">
    <source>
        <dbReference type="EMBL" id="CAB4622803.1"/>
    </source>
</evidence>
<name>A0A6J6IDX0_9ZZZZ</name>
<evidence type="ECO:0000259" key="1">
    <source>
        <dbReference type="Pfam" id="PF00144"/>
    </source>
</evidence>
<dbReference type="AlphaFoldDB" id="A0A6J6IDX0"/>
<protein>
    <submittedName>
        <fullName evidence="2">Unannotated protein</fullName>
    </submittedName>
</protein>
<proteinExistence type="predicted"/>
<organism evidence="2">
    <name type="scientific">freshwater metagenome</name>
    <dbReference type="NCBI Taxonomy" id="449393"/>
    <lineage>
        <taxon>unclassified sequences</taxon>
        <taxon>metagenomes</taxon>
        <taxon>ecological metagenomes</taxon>
    </lineage>
</organism>